<accession>A0AC59YP24</accession>
<dbReference type="EMBL" id="OX596103">
    <property type="protein sequence ID" value="CAM9857940.1"/>
    <property type="molecule type" value="Genomic_DNA"/>
</dbReference>
<reference evidence="1" key="2">
    <citation type="submission" date="2025-03" db="EMBL/GenBank/DDBJ databases">
        <authorList>
            <consortium name="ELIXIR-Norway"/>
            <consortium name="Elixir Norway"/>
        </authorList>
    </citation>
    <scope>NUCLEOTIDE SEQUENCE</scope>
</reference>
<organism evidence="1 2">
    <name type="scientific">Rangifer tarandus platyrhynchus</name>
    <name type="common">Svalbard reindeer</name>
    <dbReference type="NCBI Taxonomy" id="3082113"/>
    <lineage>
        <taxon>Eukaryota</taxon>
        <taxon>Metazoa</taxon>
        <taxon>Chordata</taxon>
        <taxon>Craniata</taxon>
        <taxon>Vertebrata</taxon>
        <taxon>Euteleostomi</taxon>
        <taxon>Mammalia</taxon>
        <taxon>Eutheria</taxon>
        <taxon>Laurasiatheria</taxon>
        <taxon>Artiodactyla</taxon>
        <taxon>Ruminantia</taxon>
        <taxon>Pecora</taxon>
        <taxon>Cervidae</taxon>
        <taxon>Odocoileinae</taxon>
        <taxon>Rangifer</taxon>
    </lineage>
</organism>
<name>A0AC59YP24_RANTA</name>
<evidence type="ECO:0000313" key="1">
    <source>
        <dbReference type="EMBL" id="CAM9857940.1"/>
    </source>
</evidence>
<proteinExistence type="predicted"/>
<dbReference type="Proteomes" id="UP001162501">
    <property type="component" value="Chromosome 19"/>
</dbReference>
<sequence length="85" mass="9039">MLSKVRWGEPAWPFPGRVEAGPCSAPAQTPDPAPPSLPATGSQYVILVITIRAAERQGPQKDHVLSLTPSHKAETLCPRSTCSPP</sequence>
<reference evidence="1" key="1">
    <citation type="submission" date="2023-05" db="EMBL/GenBank/DDBJ databases">
        <authorList>
            <consortium name="ELIXIR-Norway"/>
        </authorList>
    </citation>
    <scope>NUCLEOTIDE SEQUENCE</scope>
</reference>
<gene>
    <name evidence="1" type="ORF">MRATA1EN22A_LOCUS8453</name>
</gene>
<evidence type="ECO:0000313" key="2">
    <source>
        <dbReference type="Proteomes" id="UP001162501"/>
    </source>
</evidence>
<protein>
    <submittedName>
        <fullName evidence="1">Uncharacterized protein</fullName>
    </submittedName>
</protein>